<feature type="non-terminal residue" evidence="1">
    <location>
        <position position="1"/>
    </location>
</feature>
<reference evidence="1" key="1">
    <citation type="journal article" date="2015" name="Nature">
        <title>Complex archaea that bridge the gap between prokaryotes and eukaryotes.</title>
        <authorList>
            <person name="Spang A."/>
            <person name="Saw J.H."/>
            <person name="Jorgensen S.L."/>
            <person name="Zaremba-Niedzwiedzka K."/>
            <person name="Martijn J."/>
            <person name="Lind A.E."/>
            <person name="van Eijk R."/>
            <person name="Schleper C."/>
            <person name="Guy L."/>
            <person name="Ettema T.J."/>
        </authorList>
    </citation>
    <scope>NUCLEOTIDE SEQUENCE</scope>
</reference>
<name>A0A0F8YRR1_9ZZZZ</name>
<dbReference type="EMBL" id="LAZR01051907">
    <property type="protein sequence ID" value="KKK84133.1"/>
    <property type="molecule type" value="Genomic_DNA"/>
</dbReference>
<sequence>ATPSGEICRVTSISTNDLTIVRGIQGTTATTHENSDNVFIIGPALREIARVTDVGFSGSNSQLTVAPDFSCSIVSGTDYELHYHFFPTHIEDKINEILENLRRDILLPLTLVTDGDMESTGTGDWTASGTSGTPTLAKNTTVANVVHGRRSLSIVNDGSTTRGFAKSASINVSENRSVFVAADVFITAGDTAKLTLRDITNSADIETAASVATGLVHMEFTATVPADCEDIQVWLESPGALDATYWSSVQLLFSNRQVYDYPGTLEWSEDFDKVLYFPIGPALTNSGEDNSFEIFTKPAKIWSPAEMIRDSTALNPYRLQLKRGVVNQALFIGGRVDFDVLSSETDTTTAPEDIVVNLTYADMLDAWAQEDIVDDKFQAAQVKMAKAENARRLLGPRMRHFYTPKTRVLGTR</sequence>
<proteinExistence type="predicted"/>
<dbReference type="Gene3D" id="2.60.120.260">
    <property type="entry name" value="Galactose-binding domain-like"/>
    <property type="match status" value="1"/>
</dbReference>
<gene>
    <name evidence="1" type="ORF">LCGC14_2786420</name>
</gene>
<feature type="non-terminal residue" evidence="1">
    <location>
        <position position="412"/>
    </location>
</feature>
<dbReference type="AlphaFoldDB" id="A0A0F8YRR1"/>
<comment type="caution">
    <text evidence="1">The sequence shown here is derived from an EMBL/GenBank/DDBJ whole genome shotgun (WGS) entry which is preliminary data.</text>
</comment>
<accession>A0A0F8YRR1</accession>
<organism evidence="1">
    <name type="scientific">marine sediment metagenome</name>
    <dbReference type="NCBI Taxonomy" id="412755"/>
    <lineage>
        <taxon>unclassified sequences</taxon>
        <taxon>metagenomes</taxon>
        <taxon>ecological metagenomes</taxon>
    </lineage>
</organism>
<protein>
    <submittedName>
        <fullName evidence="1">Uncharacterized protein</fullName>
    </submittedName>
</protein>
<evidence type="ECO:0000313" key="1">
    <source>
        <dbReference type="EMBL" id="KKK84133.1"/>
    </source>
</evidence>